<dbReference type="GO" id="GO:0004252">
    <property type="term" value="F:serine-type endopeptidase activity"/>
    <property type="evidence" value="ECO:0007669"/>
    <property type="project" value="UniProtKB-EC"/>
</dbReference>
<feature type="chain" id="PRO_5004235329" evidence="9">
    <location>
        <begin position="18"/>
        <end position="264"/>
    </location>
</feature>
<evidence type="ECO:0000256" key="7">
    <source>
        <dbReference type="ARBA" id="ARBA00023157"/>
    </source>
</evidence>
<dbReference type="CDD" id="cd00190">
    <property type="entry name" value="Tryp_SPc"/>
    <property type="match status" value="1"/>
</dbReference>
<evidence type="ECO:0000256" key="4">
    <source>
        <dbReference type="ARBA" id="ARBA00022801"/>
    </source>
</evidence>
<dbReference type="PROSITE" id="PS00134">
    <property type="entry name" value="TRYPSIN_HIS"/>
    <property type="match status" value="1"/>
</dbReference>
<dbReference type="InterPro" id="IPR050430">
    <property type="entry name" value="Peptidase_S1"/>
</dbReference>
<proteinExistence type="inferred from homology"/>
<dbReference type="PROSITE" id="PS00135">
    <property type="entry name" value="TRYPSIN_SER"/>
    <property type="match status" value="1"/>
</dbReference>
<dbReference type="SMART" id="SM00020">
    <property type="entry name" value="Tryp_SPc"/>
    <property type="match status" value="1"/>
</dbReference>
<keyword evidence="2 8" id="KW-0645">Protease</keyword>
<evidence type="ECO:0000256" key="2">
    <source>
        <dbReference type="ARBA" id="ARBA00022670"/>
    </source>
</evidence>
<keyword evidence="6" id="KW-0865">Zymogen</keyword>
<dbReference type="InterPro" id="IPR043504">
    <property type="entry name" value="Peptidase_S1_PA_chymotrypsin"/>
</dbReference>
<dbReference type="InterPro" id="IPR009003">
    <property type="entry name" value="Peptidase_S1_PA"/>
</dbReference>
<evidence type="ECO:0000256" key="3">
    <source>
        <dbReference type="ARBA" id="ARBA00022729"/>
    </source>
</evidence>
<dbReference type="OrthoDB" id="10059102at2759"/>
<dbReference type="InterPro" id="IPR001254">
    <property type="entry name" value="Trypsin_dom"/>
</dbReference>
<keyword evidence="3 9" id="KW-0732">Signal</keyword>
<dbReference type="PANTHER" id="PTHR24276:SF98">
    <property type="entry name" value="FI18310P1-RELATED"/>
    <property type="match status" value="1"/>
</dbReference>
<sequence length="264" mass="28528">MIRFVCALLFLVTAANAVPPQIKYSESFMKVKSMRHRFGGRIVGGEEAEPNSIPFQISFQTTGDFHFCGGSVMDKDTVITAAHCCDSFNSWEVQVVAGEHDLFSTSGDEQKIPVKDITYHEMFGSLGMNYDICLLKLKSSLDLNEKVKPVALPKKDQEFTGDVVVSGWGTISSNGLSSPVLRSVTVQVVSDEYCSDAYYGSNDETNICAAAPGKDSCQGDSGGPLAQDGTLVGIVSWGYGCATPGYPGVYAKVSMFIDWIAQHK</sequence>
<feature type="domain" description="Peptidase S1" evidence="10">
    <location>
        <begin position="42"/>
        <end position="264"/>
    </location>
</feature>
<dbReference type="Gene3D" id="2.40.10.10">
    <property type="entry name" value="Trypsin-like serine proteases"/>
    <property type="match status" value="1"/>
</dbReference>
<dbReference type="EC" id="3.4.21.4" evidence="11"/>
<name>Q4A4I4_LEPSM</name>
<evidence type="ECO:0000256" key="8">
    <source>
        <dbReference type="RuleBase" id="RU363034"/>
    </source>
</evidence>
<evidence type="ECO:0000259" key="10">
    <source>
        <dbReference type="PROSITE" id="PS50240"/>
    </source>
</evidence>
<feature type="signal peptide" evidence="9">
    <location>
        <begin position="1"/>
        <end position="17"/>
    </location>
</feature>
<gene>
    <name evidence="11" type="primary">tryp7</name>
</gene>
<organism evidence="11">
    <name type="scientific">Lepeophtheirus salmonis</name>
    <name type="common">Salmon louse</name>
    <name type="synonym">Caligus salmonis</name>
    <dbReference type="NCBI Taxonomy" id="72036"/>
    <lineage>
        <taxon>Eukaryota</taxon>
        <taxon>Metazoa</taxon>
        <taxon>Ecdysozoa</taxon>
        <taxon>Arthropoda</taxon>
        <taxon>Crustacea</taxon>
        <taxon>Multicrustacea</taxon>
        <taxon>Hexanauplia</taxon>
        <taxon>Copepoda</taxon>
        <taxon>Siphonostomatoida</taxon>
        <taxon>Caligidae</taxon>
        <taxon>Lepeophtheirus</taxon>
    </lineage>
</organism>
<reference evidence="11" key="1">
    <citation type="journal article" date="2004" name="Int. J. Parasitol.">
        <title>Molecular characterisation of five trypsin-like peptidase transcripts from the salmon louse (Lepeophtheirus salmonis) intestine.</title>
        <authorList>
            <person name="Kvamme B.O."/>
            <person name="Skern R."/>
            <person name="Frost P."/>
            <person name="Nilsen F."/>
        </authorList>
    </citation>
    <scope>NUCLEOTIDE SEQUENCE</scope>
</reference>
<dbReference type="MEROPS" id="S01.035"/>
<dbReference type="InterPro" id="IPR001314">
    <property type="entry name" value="Peptidase_S1A"/>
</dbReference>
<evidence type="ECO:0000256" key="9">
    <source>
        <dbReference type="SAM" id="SignalP"/>
    </source>
</evidence>
<keyword evidence="5 8" id="KW-0720">Serine protease</keyword>
<dbReference type="PANTHER" id="PTHR24276">
    <property type="entry name" value="POLYSERASE-RELATED"/>
    <property type="match status" value="1"/>
</dbReference>
<keyword evidence="7" id="KW-1015">Disulfide bond</keyword>
<dbReference type="InterPro" id="IPR018114">
    <property type="entry name" value="TRYPSIN_HIS"/>
</dbReference>
<protein>
    <submittedName>
        <fullName evidence="11">Putative trypsin</fullName>
        <ecNumber evidence="11">3.4.21.4</ecNumber>
    </submittedName>
</protein>
<dbReference type="EMBL" id="AJ783359">
    <property type="protein sequence ID" value="CAH61268.1"/>
    <property type="molecule type" value="Genomic_DNA"/>
</dbReference>
<dbReference type="FunFam" id="2.40.10.10:FF:000077">
    <property type="entry name" value="Predicted protein"/>
    <property type="match status" value="1"/>
</dbReference>
<dbReference type="InterPro" id="IPR033116">
    <property type="entry name" value="TRYPSIN_SER"/>
</dbReference>
<evidence type="ECO:0000256" key="6">
    <source>
        <dbReference type="ARBA" id="ARBA00023145"/>
    </source>
</evidence>
<dbReference type="AlphaFoldDB" id="Q4A4I4"/>
<dbReference type="PROSITE" id="PS50240">
    <property type="entry name" value="TRYPSIN_DOM"/>
    <property type="match status" value="1"/>
</dbReference>
<dbReference type="OMA" id="WIIANAA"/>
<dbReference type="GO" id="GO:0006508">
    <property type="term" value="P:proteolysis"/>
    <property type="evidence" value="ECO:0007669"/>
    <property type="project" value="UniProtKB-KW"/>
</dbReference>
<accession>Q4A4I4</accession>
<dbReference type="SUPFAM" id="SSF50494">
    <property type="entry name" value="Trypsin-like serine proteases"/>
    <property type="match status" value="1"/>
</dbReference>
<dbReference type="Pfam" id="PF00089">
    <property type="entry name" value="Trypsin"/>
    <property type="match status" value="1"/>
</dbReference>
<dbReference type="PRINTS" id="PR00722">
    <property type="entry name" value="CHYMOTRYPSIN"/>
</dbReference>
<evidence type="ECO:0000256" key="1">
    <source>
        <dbReference type="ARBA" id="ARBA00007664"/>
    </source>
</evidence>
<evidence type="ECO:0000256" key="5">
    <source>
        <dbReference type="ARBA" id="ARBA00022825"/>
    </source>
</evidence>
<keyword evidence="4 8" id="KW-0378">Hydrolase</keyword>
<evidence type="ECO:0000313" key="11">
    <source>
        <dbReference type="EMBL" id="CAH61268.1"/>
    </source>
</evidence>
<comment type="similarity">
    <text evidence="1">Belongs to the peptidase S1 family.</text>
</comment>